<evidence type="ECO:0000259" key="3">
    <source>
        <dbReference type="Pfam" id="PF00656"/>
    </source>
</evidence>
<dbReference type="InterPro" id="IPR011600">
    <property type="entry name" value="Pept_C14_caspase"/>
</dbReference>
<evidence type="ECO:0000256" key="2">
    <source>
        <dbReference type="SAM" id="MobiDB-lite"/>
    </source>
</evidence>
<dbReference type="GO" id="GO:0004197">
    <property type="term" value="F:cysteine-type endopeptidase activity"/>
    <property type="evidence" value="ECO:0007669"/>
    <property type="project" value="InterPro"/>
</dbReference>
<feature type="domain" description="Peptidase C14 caspase" evidence="3">
    <location>
        <begin position="26"/>
        <end position="445"/>
    </location>
</feature>
<keyword evidence="5" id="KW-1185">Reference proteome</keyword>
<proteinExistence type="inferred from homology"/>
<gene>
    <name evidence="4" type="ORF">HMN09_00385900</name>
</gene>
<dbReference type="InterPro" id="IPR050452">
    <property type="entry name" value="Metacaspase"/>
</dbReference>
<dbReference type="EMBL" id="JACAZE010000004">
    <property type="protein sequence ID" value="KAF7318736.1"/>
    <property type="molecule type" value="Genomic_DNA"/>
</dbReference>
<dbReference type="AlphaFoldDB" id="A0A8H6WJ19"/>
<dbReference type="Gene3D" id="3.40.50.12660">
    <property type="match status" value="1"/>
</dbReference>
<name>A0A8H6WJ19_MYCCL</name>
<dbReference type="OrthoDB" id="3223806at2759"/>
<feature type="region of interest" description="Disordered" evidence="2">
    <location>
        <begin position="312"/>
        <end position="338"/>
    </location>
</feature>
<accession>A0A8H6WJ19</accession>
<evidence type="ECO:0000313" key="5">
    <source>
        <dbReference type="Proteomes" id="UP000613580"/>
    </source>
</evidence>
<dbReference type="GO" id="GO:0005737">
    <property type="term" value="C:cytoplasm"/>
    <property type="evidence" value="ECO:0007669"/>
    <property type="project" value="TreeGrafter"/>
</dbReference>
<dbReference type="Proteomes" id="UP000613580">
    <property type="component" value="Unassembled WGS sequence"/>
</dbReference>
<organism evidence="4 5">
    <name type="scientific">Mycena chlorophos</name>
    <name type="common">Agaric fungus</name>
    <name type="synonym">Agaricus chlorophos</name>
    <dbReference type="NCBI Taxonomy" id="658473"/>
    <lineage>
        <taxon>Eukaryota</taxon>
        <taxon>Fungi</taxon>
        <taxon>Dikarya</taxon>
        <taxon>Basidiomycota</taxon>
        <taxon>Agaricomycotina</taxon>
        <taxon>Agaricomycetes</taxon>
        <taxon>Agaricomycetidae</taxon>
        <taxon>Agaricales</taxon>
        <taxon>Marasmiineae</taxon>
        <taxon>Mycenaceae</taxon>
        <taxon>Mycena</taxon>
    </lineage>
</organism>
<comment type="caution">
    <text evidence="4">The sequence shown here is derived from an EMBL/GenBank/DDBJ whole genome shotgun (WGS) entry which is preliminary data.</text>
</comment>
<comment type="similarity">
    <text evidence="1">Belongs to the peptidase C14B family.</text>
</comment>
<protein>
    <recommendedName>
        <fullName evidence="3">Peptidase C14 caspase domain-containing protein</fullName>
    </recommendedName>
</protein>
<evidence type="ECO:0000256" key="1">
    <source>
        <dbReference type="ARBA" id="ARBA00009005"/>
    </source>
</evidence>
<sequence>MSSPTSPLCGRCLAASPLSTRWRAPRRKALLIGIASSGDVLLPGPHRDVQGTKQLLIDSYEFLENDIQLLLDDGVPGHLQPDRANILSAIQNLVHGARAGDRLFFLYCGHGIQVPARSPTEEFEEELDECIVPLDGEDNAIKDYELRAALVDPLPAGSSLVAVFDSCHSASLLALEHQRCNRVFVPWLSKGTRMTDECRRQMIRHLALPSMSPTSPVSVRRMPSQASARPKRPRPRRISIDVGLSPTCTQRDPLSPLMLSPRAVRGSPFGPKSPIADNIEDAPMSLAAIAAQKAGPADVALRRRAPPLKLWEGNKENLLSMPRSPKSPNGRSPLSPSSPPWLTFTDSLGSALPTASTILSPTAILYDSPVQAICQGWCRVDHALSPAPSDQAFVISLAACKDSELSWETEDCSMTQALIRVLSDDARPTLRNLLTRISHTLHGMALQRHSDCYAWRAYRKRNAIPSSGLGSFDTETFQHPQIASRKPLDMDMHWEL</sequence>
<evidence type="ECO:0000313" key="4">
    <source>
        <dbReference type="EMBL" id="KAF7318736.1"/>
    </source>
</evidence>
<dbReference type="GO" id="GO:0006508">
    <property type="term" value="P:proteolysis"/>
    <property type="evidence" value="ECO:0007669"/>
    <property type="project" value="InterPro"/>
</dbReference>
<dbReference type="PANTHER" id="PTHR48104:SF30">
    <property type="entry name" value="METACASPASE-1"/>
    <property type="match status" value="1"/>
</dbReference>
<dbReference type="PANTHER" id="PTHR48104">
    <property type="entry name" value="METACASPASE-4"/>
    <property type="match status" value="1"/>
</dbReference>
<feature type="region of interest" description="Disordered" evidence="2">
    <location>
        <begin position="209"/>
        <end position="239"/>
    </location>
</feature>
<reference evidence="4" key="1">
    <citation type="submission" date="2020-05" db="EMBL/GenBank/DDBJ databases">
        <title>Mycena genomes resolve the evolution of fungal bioluminescence.</title>
        <authorList>
            <person name="Tsai I.J."/>
        </authorList>
    </citation>
    <scope>NUCLEOTIDE SEQUENCE</scope>
    <source>
        <strain evidence="4">110903Hualien_Pintung</strain>
    </source>
</reference>
<dbReference type="Pfam" id="PF00656">
    <property type="entry name" value="Peptidase_C14"/>
    <property type="match status" value="1"/>
</dbReference>